<gene>
    <name evidence="2" type="ORF">BegalDRAFT_1649</name>
</gene>
<evidence type="ECO:0000256" key="1">
    <source>
        <dbReference type="SAM" id="Coils"/>
    </source>
</evidence>
<dbReference type="EMBL" id="JH600070">
    <property type="protein sequence ID" value="EIJ42528.1"/>
    <property type="molecule type" value="Genomic_DNA"/>
</dbReference>
<keyword evidence="1" id="KW-0175">Coiled coil</keyword>
<dbReference type="Proteomes" id="UP000005744">
    <property type="component" value="Unassembled WGS sequence"/>
</dbReference>
<name>I3CFY5_9GAMM</name>
<proteinExistence type="predicted"/>
<keyword evidence="3" id="KW-1185">Reference proteome</keyword>
<protein>
    <submittedName>
        <fullName evidence="2">Uncharacterized protein</fullName>
    </submittedName>
</protein>
<dbReference type="AlphaFoldDB" id="I3CFY5"/>
<evidence type="ECO:0000313" key="2">
    <source>
        <dbReference type="EMBL" id="EIJ42528.1"/>
    </source>
</evidence>
<evidence type="ECO:0000313" key="3">
    <source>
        <dbReference type="Proteomes" id="UP000005744"/>
    </source>
</evidence>
<reference evidence="2 3" key="1">
    <citation type="submission" date="2011-11" db="EMBL/GenBank/DDBJ databases">
        <title>Improved High-Quality Draft sequence of Beggiatoa alba B18lD.</title>
        <authorList>
            <consortium name="US DOE Joint Genome Institute"/>
            <person name="Lucas S."/>
            <person name="Han J."/>
            <person name="Lapidus A."/>
            <person name="Cheng J.-F."/>
            <person name="Goodwin L."/>
            <person name="Pitluck S."/>
            <person name="Peters L."/>
            <person name="Mikhailova N."/>
            <person name="Held B."/>
            <person name="Detter J.C."/>
            <person name="Han C."/>
            <person name="Tapia R."/>
            <person name="Land M."/>
            <person name="Hauser L."/>
            <person name="Kyrpides N."/>
            <person name="Ivanova N."/>
            <person name="Pagani I."/>
            <person name="Samuel K."/>
            <person name="Teske A."/>
            <person name="Mueller J."/>
            <person name="Woyke T."/>
        </authorList>
    </citation>
    <scope>NUCLEOTIDE SEQUENCE [LARGE SCALE GENOMIC DNA]</scope>
    <source>
        <strain evidence="2 3">B18LD</strain>
    </source>
</reference>
<feature type="coiled-coil region" evidence="1">
    <location>
        <begin position="41"/>
        <end position="68"/>
    </location>
</feature>
<accession>I3CFY5</accession>
<organism evidence="2 3">
    <name type="scientific">Beggiatoa alba B18LD</name>
    <dbReference type="NCBI Taxonomy" id="395493"/>
    <lineage>
        <taxon>Bacteria</taxon>
        <taxon>Pseudomonadati</taxon>
        <taxon>Pseudomonadota</taxon>
        <taxon>Gammaproteobacteria</taxon>
        <taxon>Thiotrichales</taxon>
        <taxon>Thiotrichaceae</taxon>
        <taxon>Beggiatoa</taxon>
    </lineage>
</organism>
<dbReference type="OrthoDB" id="9912623at2"/>
<dbReference type="RefSeq" id="WP_002685553.1">
    <property type="nucleotide sequence ID" value="NZ_JH600070.1"/>
</dbReference>
<dbReference type="HOGENOM" id="CLU_2477066_0_0_6"/>
<sequence length="87" mass="9911">MIDATLDVRSRVESGNDVNNSSVLNNANAMRQQTALAVDKANRLEAMCATQQRELDALRHTLNEMFDEETLGEIYSRFMNRLYSEVN</sequence>